<keyword evidence="3" id="KW-1185">Reference proteome</keyword>
<dbReference type="Proteomes" id="UP000018208">
    <property type="component" value="Unassembled WGS sequence"/>
</dbReference>
<dbReference type="AlphaFoldDB" id="V6LBI6"/>
<name>V6LBI6_9EUKA</name>
<reference evidence="2" key="2">
    <citation type="submission" date="2020-12" db="EMBL/GenBank/DDBJ databases">
        <title>New Spironucleus salmonicida genome in near-complete chromosomes.</title>
        <authorList>
            <person name="Xu F."/>
            <person name="Kurt Z."/>
            <person name="Jimenez-Gonzalez A."/>
            <person name="Astvaldsson A."/>
            <person name="Andersson J.O."/>
            <person name="Svard S.G."/>
        </authorList>
    </citation>
    <scope>NUCLEOTIDE SEQUENCE</scope>
    <source>
        <strain evidence="2">ATCC 50377</strain>
    </source>
</reference>
<dbReference type="EMBL" id="AUWU02000009">
    <property type="protein sequence ID" value="KAH0569607.1"/>
    <property type="molecule type" value="Genomic_DNA"/>
</dbReference>
<dbReference type="VEuPathDB" id="GiardiaDB:SS50377_28562"/>
<sequence length="205" mass="23652">MIIWSRQHPRHKQSKTAIWQQLVIYHAGLQLINTDLVVFQLIQLHLFMHPLASATHHQLLAGTPSQLVSNYLSSFCKKLKSYSSVQYTNNPISHNFNMLLYTLIYDNNSFQQPLNQSGQKATNPPRPNNTGVGISLFTFTMHSLTRLRKCMPLSVVSQDVKWFGRWLRAIELERNVPKPQNGITICKLIQYRIWNQMKGPVSNPL</sequence>
<dbReference type="EMBL" id="KI546169">
    <property type="protein sequence ID" value="EST41613.1"/>
    <property type="molecule type" value="Genomic_DNA"/>
</dbReference>
<organism evidence="1">
    <name type="scientific">Spironucleus salmonicida</name>
    <dbReference type="NCBI Taxonomy" id="348837"/>
    <lineage>
        <taxon>Eukaryota</taxon>
        <taxon>Metamonada</taxon>
        <taxon>Diplomonadida</taxon>
        <taxon>Hexamitidae</taxon>
        <taxon>Hexamitinae</taxon>
        <taxon>Spironucleus</taxon>
    </lineage>
</organism>
<evidence type="ECO:0000313" key="3">
    <source>
        <dbReference type="Proteomes" id="UP000018208"/>
    </source>
</evidence>
<evidence type="ECO:0000313" key="1">
    <source>
        <dbReference type="EMBL" id="EST41613.1"/>
    </source>
</evidence>
<accession>V6LBI6</accession>
<protein>
    <submittedName>
        <fullName evidence="1">Uncharacterized protein</fullName>
    </submittedName>
</protein>
<gene>
    <name evidence="1" type="ORF">SS50377_18962</name>
    <name evidence="2" type="ORF">SS50377_28562</name>
</gene>
<reference evidence="1 2" key="1">
    <citation type="journal article" date="2014" name="PLoS Genet.">
        <title>The Genome of Spironucleus salmonicida Highlights a Fish Pathogen Adapted to Fluctuating Environments.</title>
        <authorList>
            <person name="Xu F."/>
            <person name="Jerlstrom-Hultqvist J."/>
            <person name="Einarsson E."/>
            <person name="Astvaldsson A."/>
            <person name="Svard S.G."/>
            <person name="Andersson J.O."/>
        </authorList>
    </citation>
    <scope>NUCLEOTIDE SEQUENCE</scope>
    <source>
        <strain evidence="2">ATCC 50377</strain>
    </source>
</reference>
<evidence type="ECO:0000313" key="2">
    <source>
        <dbReference type="EMBL" id="KAH0569607.1"/>
    </source>
</evidence>
<proteinExistence type="predicted"/>